<dbReference type="Gene3D" id="3.30.950.30">
    <property type="entry name" value="Schlafen, AAA domain"/>
    <property type="match status" value="1"/>
</dbReference>
<evidence type="ECO:0000313" key="5">
    <source>
        <dbReference type="RefSeq" id="XP_019837886.2"/>
    </source>
</evidence>
<evidence type="ECO:0000259" key="2">
    <source>
        <dbReference type="Pfam" id="PF17057"/>
    </source>
</evidence>
<dbReference type="RefSeq" id="XP_070628753.1">
    <property type="nucleotide sequence ID" value="XM_070772652.1"/>
</dbReference>
<feature type="domain" description="Schlafen GTPase-like" evidence="3">
    <location>
        <begin position="382"/>
        <end position="525"/>
    </location>
</feature>
<feature type="domain" description="Schlafen AlbA-2" evidence="1">
    <location>
        <begin position="204"/>
        <end position="332"/>
    </location>
</feature>
<dbReference type="InterPro" id="IPR038461">
    <property type="entry name" value="Schlafen_AlbA_2_dom_sf"/>
</dbReference>
<evidence type="ECO:0000313" key="4">
    <source>
        <dbReference type="Proteomes" id="UP001652663"/>
    </source>
</evidence>
<evidence type="ECO:0000313" key="12">
    <source>
        <dbReference type="RefSeq" id="XP_070628756.1"/>
    </source>
</evidence>
<evidence type="ECO:0000313" key="18">
    <source>
        <dbReference type="RefSeq" id="XP_070628762.1"/>
    </source>
</evidence>
<evidence type="ECO:0000313" key="11">
    <source>
        <dbReference type="RefSeq" id="XP_070628755.1"/>
    </source>
</evidence>
<evidence type="ECO:0000313" key="19">
    <source>
        <dbReference type="RefSeq" id="XP_070628763.1"/>
    </source>
</evidence>
<evidence type="ECO:0000313" key="21">
    <source>
        <dbReference type="RefSeq" id="XP_070628765.1"/>
    </source>
</evidence>
<keyword evidence="4" id="KW-1185">Reference proteome</keyword>
<evidence type="ECO:0000313" key="6">
    <source>
        <dbReference type="RefSeq" id="XP_070628750.1"/>
    </source>
</evidence>
<dbReference type="RefSeq" id="XP_070628770.1">
    <property type="nucleotide sequence ID" value="XM_070772669.1"/>
</dbReference>
<dbReference type="RefSeq" id="XP_070628754.1">
    <property type="nucleotide sequence ID" value="XM_070772653.1"/>
</dbReference>
<dbReference type="PANTHER" id="PTHR12155:SF2">
    <property type="entry name" value="RIBONUCLEASE SLFN12"/>
    <property type="match status" value="1"/>
</dbReference>
<sequence length="571" mass="65579">MAPEKMTICIVLDANYPELVLDVGKVTLGEKNRKKMKDSQLRKKQNESLSKCVITLLNSGGGISKIEIENEDYSYEKDGIGLDLEHSLADMVPIVHKYFDFMKQGKYFLIFVKSWSSKIPGMKIATLSSNLYKRDITSVNVMNATVALEFLKDRVETRERFSLTSKSPSKRCREETEESSTKALASDFFNRTQLRYREKLTFTESTYVEIKDFSTQKLLQRIKEILPQYVSAFANTRGGYLFVGLSEKKQEVIGFKAEKSDLDKIEREIEKCISELPVYHFCMEKKKINYLCKFLEVYDEESLCGYVCMLKIEPFCCAVFAKKPDSWHVKDNQVKQLSVEEWVQLMMDPEPDFPRLFEEMNFQRSMLSPIPHDWSVDKVPSEKVTYIPEILYKRLFSQHEGVAQLICKEMGSVHQGTLIFSKSWSLDLDLQENQSVICDALLISQDRPPVLYTFLRELNEELKGYSIQTALTLKKKLVKIGGYTGKVCVMTKIYCSEESSTLTEGSARLLHDSSLSATYPKSYTLITSQTMNDLKKALFIVLKSLGTLSDKFDSEIFQHLLSNQHGLLSEE</sequence>
<evidence type="ECO:0000313" key="30">
    <source>
        <dbReference type="RefSeq" id="XP_070628774.1"/>
    </source>
</evidence>
<dbReference type="RefSeq" id="XP_070628775.1">
    <property type="nucleotide sequence ID" value="XM_070772674.1"/>
</dbReference>
<dbReference type="RefSeq" id="XP_070628764.1">
    <property type="nucleotide sequence ID" value="XM_070772663.1"/>
</dbReference>
<name>A0A6P5DIB6_BOSIN</name>
<dbReference type="RefSeq" id="XP_070628766.1">
    <property type="nucleotide sequence ID" value="XM_070772665.1"/>
</dbReference>
<dbReference type="RefSeq" id="XP_070628774.1">
    <property type="nucleotide sequence ID" value="XM_070772673.1"/>
</dbReference>
<dbReference type="InterPro" id="IPR007421">
    <property type="entry name" value="Schlafen_AlbA_2_dom"/>
</dbReference>
<dbReference type="PANTHER" id="PTHR12155">
    <property type="entry name" value="SCHLAFEN"/>
    <property type="match status" value="1"/>
</dbReference>
<evidence type="ECO:0000313" key="14">
    <source>
        <dbReference type="RefSeq" id="XP_070628758.1"/>
    </source>
</evidence>
<dbReference type="Proteomes" id="UP001652663">
    <property type="component" value="Chromosome 19"/>
</dbReference>
<evidence type="ECO:0000313" key="17">
    <source>
        <dbReference type="RefSeq" id="XP_070628761.1"/>
    </source>
</evidence>
<dbReference type="RefSeq" id="XP_070628769.1">
    <property type="nucleotide sequence ID" value="XM_070772668.1"/>
</dbReference>
<reference evidence="5 6" key="1">
    <citation type="submission" date="2025-05" db="UniProtKB">
        <authorList>
            <consortium name="RefSeq"/>
        </authorList>
    </citation>
    <scope>IDENTIFICATION</scope>
    <source>
        <tissue evidence="5 6">Blood</tissue>
    </source>
</reference>
<dbReference type="InterPro" id="IPR029684">
    <property type="entry name" value="Schlafen"/>
</dbReference>
<dbReference type="KEGG" id="biu:109574342"/>
<dbReference type="RefSeq" id="XP_070628752.1">
    <property type="nucleotide sequence ID" value="XM_070772651.1"/>
</dbReference>
<evidence type="ECO:0000259" key="1">
    <source>
        <dbReference type="Pfam" id="PF04326"/>
    </source>
</evidence>
<dbReference type="RefSeq" id="XP_070628751.1">
    <property type="nucleotide sequence ID" value="XM_070772650.1"/>
</dbReference>
<evidence type="ECO:0000313" key="22">
    <source>
        <dbReference type="RefSeq" id="XP_070628766.1"/>
    </source>
</evidence>
<evidence type="ECO:0000313" key="26">
    <source>
        <dbReference type="RefSeq" id="XP_070628770.1"/>
    </source>
</evidence>
<dbReference type="InterPro" id="IPR031450">
    <property type="entry name" value="Poxin-SLFN/SLFN_N"/>
</dbReference>
<evidence type="ECO:0000313" key="25">
    <source>
        <dbReference type="RefSeq" id="XP_070628769.1"/>
    </source>
</evidence>
<dbReference type="RefSeq" id="XP_070628755.1">
    <property type="nucleotide sequence ID" value="XM_070772654.1"/>
</dbReference>
<dbReference type="Pfam" id="PF17057">
    <property type="entry name" value="B3R"/>
    <property type="match status" value="1"/>
</dbReference>
<evidence type="ECO:0000313" key="23">
    <source>
        <dbReference type="RefSeq" id="XP_070628767.1"/>
    </source>
</evidence>
<evidence type="ECO:0000313" key="9">
    <source>
        <dbReference type="RefSeq" id="XP_070628753.1"/>
    </source>
</evidence>
<organism evidence="4 5">
    <name type="scientific">Bos indicus</name>
    <name type="common">Zebu</name>
    <dbReference type="NCBI Taxonomy" id="9915"/>
    <lineage>
        <taxon>Eukaryota</taxon>
        <taxon>Metazoa</taxon>
        <taxon>Chordata</taxon>
        <taxon>Craniata</taxon>
        <taxon>Vertebrata</taxon>
        <taxon>Euteleostomi</taxon>
        <taxon>Mammalia</taxon>
        <taxon>Eutheria</taxon>
        <taxon>Laurasiatheria</taxon>
        <taxon>Artiodactyla</taxon>
        <taxon>Ruminantia</taxon>
        <taxon>Pecora</taxon>
        <taxon>Bovidae</taxon>
        <taxon>Bovinae</taxon>
        <taxon>Bos</taxon>
    </lineage>
</organism>
<evidence type="ECO:0000313" key="7">
    <source>
        <dbReference type="RefSeq" id="XP_070628751.1"/>
    </source>
</evidence>
<dbReference type="GeneID" id="109574364"/>
<gene>
    <name evidence="5 6 7 8 9 10 11 12 13 14 15 16 17 18 19 20 21 22 23 24 25 26 27 28 29 30 31" type="primary">SLFN12</name>
</gene>
<dbReference type="RefSeq" id="XP_070628750.1">
    <property type="nucleotide sequence ID" value="XM_070772649.1"/>
</dbReference>
<evidence type="ECO:0000313" key="8">
    <source>
        <dbReference type="RefSeq" id="XP_070628752.1"/>
    </source>
</evidence>
<dbReference type="Pfam" id="PF21026">
    <property type="entry name" value="SLFN_GTPase-like"/>
    <property type="match status" value="1"/>
</dbReference>
<dbReference type="RefSeq" id="XP_070628771.1">
    <property type="nucleotide sequence ID" value="XM_070772670.1"/>
</dbReference>
<dbReference type="RefSeq" id="XP_070628772.1">
    <property type="nucleotide sequence ID" value="XM_070772671.1"/>
</dbReference>
<evidence type="ECO:0000313" key="28">
    <source>
        <dbReference type="RefSeq" id="XP_070628772.1"/>
    </source>
</evidence>
<dbReference type="RefSeq" id="XP_070628759.1">
    <property type="nucleotide sequence ID" value="XM_070772658.1"/>
</dbReference>
<dbReference type="RefSeq" id="XP_070628760.1">
    <property type="nucleotide sequence ID" value="XM_070772659.1"/>
</dbReference>
<dbReference type="Pfam" id="PF04326">
    <property type="entry name" value="SLFN_AlbA_2"/>
    <property type="match status" value="1"/>
</dbReference>
<dbReference type="RefSeq" id="XP_070628768.1">
    <property type="nucleotide sequence ID" value="XM_070772667.1"/>
</dbReference>
<protein>
    <submittedName>
        <fullName evidence="5 6">Ribonuclease SLFN12 isoform X1</fullName>
    </submittedName>
</protein>
<evidence type="ECO:0000313" key="10">
    <source>
        <dbReference type="RefSeq" id="XP_070628754.1"/>
    </source>
</evidence>
<evidence type="ECO:0000313" key="15">
    <source>
        <dbReference type="RefSeq" id="XP_070628759.1"/>
    </source>
</evidence>
<dbReference type="RefSeq" id="XP_070628773.1">
    <property type="nucleotide sequence ID" value="XM_070772672.1"/>
</dbReference>
<dbReference type="RefSeq" id="XP_070628761.1">
    <property type="nucleotide sequence ID" value="XM_070772660.1"/>
</dbReference>
<accession>A0A6P5DIB6</accession>
<dbReference type="RefSeq" id="XP_070628757.1">
    <property type="nucleotide sequence ID" value="XM_070772656.1"/>
</dbReference>
<proteinExistence type="predicted"/>
<dbReference type="RefSeq" id="XP_070628767.1">
    <property type="nucleotide sequence ID" value="XM_070772666.1"/>
</dbReference>
<dbReference type="RefSeq" id="XP_070628765.1">
    <property type="nucleotide sequence ID" value="XM_070772664.1"/>
</dbReference>
<dbReference type="RefSeq" id="XP_070628756.1">
    <property type="nucleotide sequence ID" value="XM_070772655.1"/>
</dbReference>
<evidence type="ECO:0000313" key="13">
    <source>
        <dbReference type="RefSeq" id="XP_070628757.1"/>
    </source>
</evidence>
<evidence type="ECO:0000313" key="24">
    <source>
        <dbReference type="RefSeq" id="XP_070628768.1"/>
    </source>
</evidence>
<evidence type="ECO:0000313" key="27">
    <source>
        <dbReference type="RefSeq" id="XP_070628771.1"/>
    </source>
</evidence>
<dbReference type="RefSeq" id="XP_070628763.1">
    <property type="nucleotide sequence ID" value="XM_070772662.1"/>
</dbReference>
<evidence type="ECO:0000259" key="3">
    <source>
        <dbReference type="Pfam" id="PF21026"/>
    </source>
</evidence>
<dbReference type="RefSeq" id="XP_019837886.2">
    <property type="nucleotide sequence ID" value="XM_019982327.2"/>
</dbReference>
<evidence type="ECO:0000313" key="16">
    <source>
        <dbReference type="RefSeq" id="XP_070628760.1"/>
    </source>
</evidence>
<evidence type="ECO:0000313" key="31">
    <source>
        <dbReference type="RefSeq" id="XP_070628775.1"/>
    </source>
</evidence>
<dbReference type="InterPro" id="IPR048729">
    <property type="entry name" value="SLFN_GTPase-like"/>
</dbReference>
<feature type="domain" description="Poxin-Schlafen/Schlafen-like N-terminal" evidence="2">
    <location>
        <begin position="87"/>
        <end position="202"/>
    </location>
</feature>
<evidence type="ECO:0000313" key="20">
    <source>
        <dbReference type="RefSeq" id="XP_070628764.1"/>
    </source>
</evidence>
<dbReference type="RefSeq" id="XP_070628758.1">
    <property type="nucleotide sequence ID" value="XM_070772657.1"/>
</dbReference>
<dbReference type="RefSeq" id="XP_070628762.1">
    <property type="nucleotide sequence ID" value="XM_070772661.1"/>
</dbReference>
<evidence type="ECO:0000313" key="29">
    <source>
        <dbReference type="RefSeq" id="XP_070628773.1"/>
    </source>
</evidence>